<feature type="region of interest" description="Disordered" evidence="5">
    <location>
        <begin position="1"/>
        <end position="20"/>
    </location>
</feature>
<keyword evidence="8" id="KW-1185">Reference proteome</keyword>
<proteinExistence type="predicted"/>
<sequence length="247" mass="27241">MTSSGSTRRTDGRAARWAGQRDRRRREFVDAALRAIARYGPEVTTEQIADEAGVVRTRVYKHFDDTADLQRTIADRAADLITAELTPLWDPGATPMQMITTAVGAHTGWLAEHGNLYRYLTRHSQSGRRDGRDAVTDVKTTIARQLTLLLEYYLTAFELDSRIADALAFGLVGLVDSTTGRWLENPQEIDRAELAGLLAHWIWRILDDTLRAGGVELDPHIRLTDQAPSPVPPPDTGTGDVPGGTAN</sequence>
<keyword evidence="2 4" id="KW-0238">DNA-binding</keyword>
<dbReference type="PANTHER" id="PTHR30055">
    <property type="entry name" value="HTH-TYPE TRANSCRIPTIONAL REGULATOR RUTR"/>
    <property type="match status" value="1"/>
</dbReference>
<feature type="DNA-binding region" description="H-T-H motif" evidence="4">
    <location>
        <begin position="44"/>
        <end position="63"/>
    </location>
</feature>
<accession>A0ABN2QTB6</accession>
<reference evidence="7 8" key="1">
    <citation type="journal article" date="2019" name="Int. J. Syst. Evol. Microbiol.">
        <title>The Global Catalogue of Microorganisms (GCM) 10K type strain sequencing project: providing services to taxonomists for standard genome sequencing and annotation.</title>
        <authorList>
            <consortium name="The Broad Institute Genomics Platform"/>
            <consortium name="The Broad Institute Genome Sequencing Center for Infectious Disease"/>
            <person name="Wu L."/>
            <person name="Ma J."/>
        </authorList>
    </citation>
    <scope>NUCLEOTIDE SEQUENCE [LARGE SCALE GENOMIC DNA]</scope>
    <source>
        <strain evidence="7 8">JCM 14545</strain>
    </source>
</reference>
<dbReference type="PROSITE" id="PS50977">
    <property type="entry name" value="HTH_TETR_2"/>
    <property type="match status" value="1"/>
</dbReference>
<evidence type="ECO:0000256" key="2">
    <source>
        <dbReference type="ARBA" id="ARBA00023125"/>
    </source>
</evidence>
<comment type="caution">
    <text evidence="7">The sequence shown here is derived from an EMBL/GenBank/DDBJ whole genome shotgun (WGS) entry which is preliminary data.</text>
</comment>
<dbReference type="InterPro" id="IPR009057">
    <property type="entry name" value="Homeodomain-like_sf"/>
</dbReference>
<dbReference type="Proteomes" id="UP001501116">
    <property type="component" value="Unassembled WGS sequence"/>
</dbReference>
<dbReference type="Pfam" id="PF21943">
    <property type="entry name" value="TetR_C_46"/>
    <property type="match status" value="1"/>
</dbReference>
<evidence type="ECO:0000259" key="6">
    <source>
        <dbReference type="PROSITE" id="PS50977"/>
    </source>
</evidence>
<dbReference type="PANTHER" id="PTHR30055:SF160">
    <property type="entry name" value="TRANSCRIPTIONAL REGULATORY PROTEIN (PROBABLY ASNC-FAMILY)-RELATED"/>
    <property type="match status" value="1"/>
</dbReference>
<dbReference type="SUPFAM" id="SSF48498">
    <property type="entry name" value="Tetracyclin repressor-like, C-terminal domain"/>
    <property type="match status" value="1"/>
</dbReference>
<feature type="domain" description="HTH tetR-type" evidence="6">
    <location>
        <begin position="22"/>
        <end position="81"/>
    </location>
</feature>
<dbReference type="InterPro" id="IPR050109">
    <property type="entry name" value="HTH-type_TetR-like_transc_reg"/>
</dbReference>
<dbReference type="Gene3D" id="1.10.357.10">
    <property type="entry name" value="Tetracycline Repressor, domain 2"/>
    <property type="match status" value="1"/>
</dbReference>
<dbReference type="InterPro" id="IPR001647">
    <property type="entry name" value="HTH_TetR"/>
</dbReference>
<keyword evidence="3" id="KW-0804">Transcription</keyword>
<evidence type="ECO:0000256" key="5">
    <source>
        <dbReference type="SAM" id="MobiDB-lite"/>
    </source>
</evidence>
<protein>
    <submittedName>
        <fullName evidence="7">TetR/AcrR family transcriptional regulator</fullName>
    </submittedName>
</protein>
<dbReference type="Pfam" id="PF00440">
    <property type="entry name" value="TetR_N"/>
    <property type="match status" value="1"/>
</dbReference>
<feature type="region of interest" description="Disordered" evidence="5">
    <location>
        <begin position="223"/>
        <end position="247"/>
    </location>
</feature>
<dbReference type="EMBL" id="BAAANN010000010">
    <property type="protein sequence ID" value="GAA1957707.1"/>
    <property type="molecule type" value="Genomic_DNA"/>
</dbReference>
<evidence type="ECO:0000256" key="3">
    <source>
        <dbReference type="ARBA" id="ARBA00023163"/>
    </source>
</evidence>
<feature type="compositionally biased region" description="Basic and acidic residues" evidence="5">
    <location>
        <begin position="8"/>
        <end position="20"/>
    </location>
</feature>
<evidence type="ECO:0000313" key="8">
    <source>
        <dbReference type="Proteomes" id="UP001501116"/>
    </source>
</evidence>
<dbReference type="SUPFAM" id="SSF46689">
    <property type="entry name" value="Homeodomain-like"/>
    <property type="match status" value="1"/>
</dbReference>
<gene>
    <name evidence="7" type="ORF">GCM10009754_29840</name>
</gene>
<evidence type="ECO:0000313" key="7">
    <source>
        <dbReference type="EMBL" id="GAA1957707.1"/>
    </source>
</evidence>
<keyword evidence="1" id="KW-0805">Transcription regulation</keyword>
<organism evidence="7 8">
    <name type="scientific">Amycolatopsis minnesotensis</name>
    <dbReference type="NCBI Taxonomy" id="337894"/>
    <lineage>
        <taxon>Bacteria</taxon>
        <taxon>Bacillati</taxon>
        <taxon>Actinomycetota</taxon>
        <taxon>Actinomycetes</taxon>
        <taxon>Pseudonocardiales</taxon>
        <taxon>Pseudonocardiaceae</taxon>
        <taxon>Amycolatopsis</taxon>
    </lineage>
</organism>
<dbReference type="InterPro" id="IPR054129">
    <property type="entry name" value="DesT_TetR_C"/>
</dbReference>
<dbReference type="InterPro" id="IPR036271">
    <property type="entry name" value="Tet_transcr_reg_TetR-rel_C_sf"/>
</dbReference>
<dbReference type="RefSeq" id="WP_344417983.1">
    <property type="nucleotide sequence ID" value="NZ_BAAANN010000010.1"/>
</dbReference>
<evidence type="ECO:0000256" key="1">
    <source>
        <dbReference type="ARBA" id="ARBA00023015"/>
    </source>
</evidence>
<name>A0ABN2QTB6_9PSEU</name>
<evidence type="ECO:0000256" key="4">
    <source>
        <dbReference type="PROSITE-ProRule" id="PRU00335"/>
    </source>
</evidence>